<organism evidence="2 3">
    <name type="scientific">Glomerella acutata</name>
    <name type="common">Colletotrichum acutatum</name>
    <dbReference type="NCBI Taxonomy" id="27357"/>
    <lineage>
        <taxon>Eukaryota</taxon>
        <taxon>Fungi</taxon>
        <taxon>Dikarya</taxon>
        <taxon>Ascomycota</taxon>
        <taxon>Pezizomycotina</taxon>
        <taxon>Sordariomycetes</taxon>
        <taxon>Hypocreomycetidae</taxon>
        <taxon>Glomerellales</taxon>
        <taxon>Glomerellaceae</taxon>
        <taxon>Colletotrichum</taxon>
        <taxon>Colletotrichum acutatum species complex</taxon>
    </lineage>
</organism>
<name>A0AAD8XFJ2_GLOAC</name>
<gene>
    <name evidence="2" type="ORF">BDZ83DRAFT_408305</name>
</gene>
<evidence type="ECO:0000313" key="3">
    <source>
        <dbReference type="Proteomes" id="UP001244207"/>
    </source>
</evidence>
<dbReference type="GeneID" id="85386793"/>
<feature type="region of interest" description="Disordered" evidence="1">
    <location>
        <begin position="1"/>
        <end position="32"/>
    </location>
</feature>
<reference evidence="2" key="1">
    <citation type="submission" date="2021-12" db="EMBL/GenBank/DDBJ databases">
        <title>Comparative genomics, transcriptomics and evolutionary studies reveal genomic signatures of adaptation to plant cell wall in hemibiotrophic fungi.</title>
        <authorList>
            <consortium name="DOE Joint Genome Institute"/>
            <person name="Baroncelli R."/>
            <person name="Diaz J.F."/>
            <person name="Benocci T."/>
            <person name="Peng M."/>
            <person name="Battaglia E."/>
            <person name="Haridas S."/>
            <person name="Andreopoulos W."/>
            <person name="Labutti K."/>
            <person name="Pangilinan J."/>
            <person name="Floch G.L."/>
            <person name="Makela M.R."/>
            <person name="Henrissat B."/>
            <person name="Grigoriev I.V."/>
            <person name="Crouch J.A."/>
            <person name="De Vries R.P."/>
            <person name="Sukno S.A."/>
            <person name="Thon M.R."/>
        </authorList>
    </citation>
    <scope>NUCLEOTIDE SEQUENCE</scope>
    <source>
        <strain evidence="2">CBS 112980</strain>
    </source>
</reference>
<comment type="caution">
    <text evidence="2">The sequence shown here is derived from an EMBL/GenBank/DDBJ whole genome shotgun (WGS) entry which is preliminary data.</text>
</comment>
<dbReference type="EMBL" id="JAHMHS010000072">
    <property type="protein sequence ID" value="KAK1722908.1"/>
    <property type="molecule type" value="Genomic_DNA"/>
</dbReference>
<protein>
    <submittedName>
        <fullName evidence="2">Uncharacterized protein</fullName>
    </submittedName>
</protein>
<evidence type="ECO:0000313" key="2">
    <source>
        <dbReference type="EMBL" id="KAK1722908.1"/>
    </source>
</evidence>
<dbReference type="Proteomes" id="UP001244207">
    <property type="component" value="Unassembled WGS sequence"/>
</dbReference>
<sequence length="244" mass="26953">MYGSKPVQKRGPDGATQDEGIAPAPMPSGADWVTASQASRPTLCKSNKSSCRQLASCFSSEIGSNTSTHRRADHSQQTCRLRLRKERTSPRFPLAVVEEDPAMGPFPILRRPWSISPHPRAAPKLDNLRRVAFRTVSLVLATLHRDGLLPQIWVEWGACAVAASTRAGVTLMKSVSRLAAYAEDCLGMPARAETPPRQSCLRRIPLKQSRPRENELKQSRTRGSLLEQVPYESGLTCMETRSVH</sequence>
<accession>A0AAD8XFJ2</accession>
<evidence type="ECO:0000256" key="1">
    <source>
        <dbReference type="SAM" id="MobiDB-lite"/>
    </source>
</evidence>
<proteinExistence type="predicted"/>
<dbReference type="AlphaFoldDB" id="A0AAD8XFJ2"/>
<keyword evidence="3" id="KW-1185">Reference proteome</keyword>
<dbReference type="RefSeq" id="XP_060362963.1">
    <property type="nucleotide sequence ID" value="XM_060502894.1"/>
</dbReference>